<dbReference type="Proteomes" id="UP000194885">
    <property type="component" value="Unassembled WGS sequence"/>
</dbReference>
<gene>
    <name evidence="1" type="ORF">A5810_000373</name>
</gene>
<accession>A0A242BKL2</accession>
<dbReference type="RefSeq" id="WP_227644919.1">
    <property type="nucleotide sequence ID" value="NZ_JABTDD010000062.1"/>
</dbReference>
<dbReference type="AlphaFoldDB" id="A0A242BKL2"/>
<name>A0A242BKL2_ENTFC</name>
<comment type="caution">
    <text evidence="1">The sequence shown here is derived from an EMBL/GenBank/DDBJ whole genome shotgun (WGS) entry which is preliminary data.</text>
</comment>
<dbReference type="EMBL" id="NGKW01000001">
    <property type="protein sequence ID" value="OTN96047.1"/>
    <property type="molecule type" value="Genomic_DNA"/>
</dbReference>
<evidence type="ECO:0000313" key="2">
    <source>
        <dbReference type="Proteomes" id="UP000194885"/>
    </source>
</evidence>
<sequence length="273" mass="29808">MSYLVKILCKISMVKAGIIFALSLILVSSFIPVLNVSASEVGFSETTNEKMISDFTDEELDTFEKMSDIMETTKLVSKTETNDIKVRFQNELRNRNIIIHVPESSLDLANTKVLQVTENSKDFYTITVPIVGDDYNLFSNLTVTYSQNGENEGYQETIISRGLNNKIQIESYVNGKLMKSDLLNEEFLSNEQIKKDMQNVQKQGALLPQSRGVAAKIACIVVVLGISKYVATIIAGACVGSCPAIPVICAACIGGFVALGTGTMSSVVACFKL</sequence>
<reference evidence="1 2" key="1">
    <citation type="submission" date="2017-05" db="EMBL/GenBank/DDBJ databases">
        <title>The Genome Sequence of Enterococcus faecium 7H8_DIV0219.</title>
        <authorList>
            <consortium name="The Broad Institute Genomics Platform"/>
            <consortium name="The Broad Institute Genomic Center for Infectious Diseases"/>
            <person name="Earl A."/>
            <person name="Manson A."/>
            <person name="Schwartman J."/>
            <person name="Gilmore M."/>
            <person name="Abouelleil A."/>
            <person name="Cao P."/>
            <person name="Chapman S."/>
            <person name="Cusick C."/>
            <person name="Shea T."/>
            <person name="Young S."/>
            <person name="Neafsey D."/>
            <person name="Nusbaum C."/>
            <person name="Birren B."/>
        </authorList>
    </citation>
    <scope>NUCLEOTIDE SEQUENCE [LARGE SCALE GENOMIC DNA]</scope>
    <source>
        <strain evidence="1 2">7H8_DIV0219</strain>
    </source>
</reference>
<organism evidence="1 2">
    <name type="scientific">Enterococcus faecium</name>
    <name type="common">Streptococcus faecium</name>
    <dbReference type="NCBI Taxonomy" id="1352"/>
    <lineage>
        <taxon>Bacteria</taxon>
        <taxon>Bacillati</taxon>
        <taxon>Bacillota</taxon>
        <taxon>Bacilli</taxon>
        <taxon>Lactobacillales</taxon>
        <taxon>Enterococcaceae</taxon>
        <taxon>Enterococcus</taxon>
    </lineage>
</organism>
<protein>
    <submittedName>
        <fullName evidence="1">Uncharacterized protein</fullName>
    </submittedName>
</protein>
<evidence type="ECO:0000313" key="1">
    <source>
        <dbReference type="EMBL" id="OTN96047.1"/>
    </source>
</evidence>
<proteinExistence type="predicted"/>